<feature type="binding site" evidence="7">
    <location>
        <position position="261"/>
    </location>
    <ligand>
        <name>substrate</name>
    </ligand>
</feature>
<comment type="similarity">
    <text evidence="1 5">Belongs to the metallo-dependent hydrolases superfamily. NagA family.</text>
</comment>
<evidence type="ECO:0000256" key="5">
    <source>
        <dbReference type="PIRNR" id="PIRNR038994"/>
    </source>
</evidence>
<evidence type="ECO:0000313" key="10">
    <source>
        <dbReference type="EMBL" id="NBC68836.1"/>
    </source>
</evidence>
<dbReference type="AlphaFoldDB" id="A0A7X5BXW1"/>
<evidence type="ECO:0000256" key="4">
    <source>
        <dbReference type="ARBA" id="ARBA00023277"/>
    </source>
</evidence>
<dbReference type="InterPro" id="IPR011059">
    <property type="entry name" value="Metal-dep_hydrolase_composite"/>
</dbReference>
<keyword evidence="3 5" id="KW-0378">Hydrolase</keyword>
<dbReference type="GO" id="GO:0046872">
    <property type="term" value="F:metal ion binding"/>
    <property type="evidence" value="ECO:0007669"/>
    <property type="project" value="UniProtKB-KW"/>
</dbReference>
<feature type="binding site" evidence="8">
    <location>
        <position position="139"/>
    </location>
    <ligand>
        <name>Zn(2+)</name>
        <dbReference type="ChEBI" id="CHEBI:29105"/>
    </ligand>
</feature>
<dbReference type="Pfam" id="PF01979">
    <property type="entry name" value="Amidohydro_1"/>
    <property type="match status" value="1"/>
</dbReference>
<dbReference type="NCBIfam" id="TIGR00221">
    <property type="entry name" value="nagA"/>
    <property type="match status" value="1"/>
</dbReference>
<reference evidence="10 11" key="1">
    <citation type="submission" date="2020-01" db="EMBL/GenBank/DDBJ databases">
        <title>Paenibacillus soybeanensis sp. nov. isolated from the nodules of soybean (Glycine max(L.) Merr).</title>
        <authorList>
            <person name="Wang H."/>
        </authorList>
    </citation>
    <scope>NUCLEOTIDE SEQUENCE [LARGE SCALE GENOMIC DNA]</scope>
    <source>
        <strain evidence="10 11">DSM 23054</strain>
    </source>
</reference>
<dbReference type="GO" id="GO:0008448">
    <property type="term" value="F:N-acetylglucosamine-6-phosphate deacetylase activity"/>
    <property type="evidence" value="ECO:0007669"/>
    <property type="project" value="UniProtKB-EC"/>
</dbReference>
<evidence type="ECO:0000256" key="7">
    <source>
        <dbReference type="PIRSR" id="PIRSR038994-2"/>
    </source>
</evidence>
<keyword evidence="11" id="KW-1185">Reference proteome</keyword>
<dbReference type="InterPro" id="IPR032466">
    <property type="entry name" value="Metal_Hydrolase"/>
</dbReference>
<dbReference type="PANTHER" id="PTHR11113:SF14">
    <property type="entry name" value="N-ACETYLGLUCOSAMINE-6-PHOSPHATE DEACETYLASE"/>
    <property type="match status" value="1"/>
</dbReference>
<dbReference type="InterPro" id="IPR003764">
    <property type="entry name" value="GlcNAc_6-P_deAcase"/>
</dbReference>
<evidence type="ECO:0000259" key="9">
    <source>
        <dbReference type="Pfam" id="PF01979"/>
    </source>
</evidence>
<dbReference type="EC" id="3.5.1.25" evidence="10"/>
<feature type="binding site" evidence="7">
    <location>
        <position position="237"/>
    </location>
    <ligand>
        <name>substrate</name>
    </ligand>
</feature>
<dbReference type="PIRSF" id="PIRSF038994">
    <property type="entry name" value="NagA"/>
    <property type="match status" value="1"/>
</dbReference>
<gene>
    <name evidence="10" type="primary">nagA</name>
    <name evidence="10" type="ORF">GT003_07540</name>
</gene>
<dbReference type="OrthoDB" id="9776488at2"/>
<evidence type="ECO:0000256" key="8">
    <source>
        <dbReference type="PIRSR" id="PIRSR038994-3"/>
    </source>
</evidence>
<evidence type="ECO:0000256" key="1">
    <source>
        <dbReference type="ARBA" id="ARBA00010716"/>
    </source>
</evidence>
<feature type="active site" description="Proton donor/acceptor" evidence="6">
    <location>
        <position position="284"/>
    </location>
</feature>
<dbReference type="Gene3D" id="3.20.20.140">
    <property type="entry name" value="Metal-dependent hydrolases"/>
    <property type="match status" value="1"/>
</dbReference>
<proteinExistence type="inferred from homology"/>
<keyword evidence="2 8" id="KW-0479">Metal-binding</keyword>
<name>A0A7X5BXW1_9BACL</name>
<protein>
    <submittedName>
        <fullName evidence="10">N-acetylglucosamine-6-phosphate deacetylase</fullName>
        <ecNumber evidence="10">3.5.1.25</ecNumber>
    </submittedName>
</protein>
<dbReference type="EMBL" id="JAAAMU010000003">
    <property type="protein sequence ID" value="NBC68836.1"/>
    <property type="molecule type" value="Genomic_DNA"/>
</dbReference>
<evidence type="ECO:0000256" key="6">
    <source>
        <dbReference type="PIRSR" id="PIRSR038994-1"/>
    </source>
</evidence>
<evidence type="ECO:0000313" key="11">
    <source>
        <dbReference type="Proteomes" id="UP000558113"/>
    </source>
</evidence>
<feature type="binding site" evidence="7">
    <location>
        <begin position="229"/>
        <end position="230"/>
    </location>
    <ligand>
        <name>substrate</name>
    </ligand>
</feature>
<dbReference type="SUPFAM" id="SSF51338">
    <property type="entry name" value="Composite domain of metallo-dependent hydrolases"/>
    <property type="match status" value="1"/>
</dbReference>
<comment type="caution">
    <text evidence="10">The sequence shown here is derived from an EMBL/GenBank/DDBJ whole genome shotgun (WGS) entry which is preliminary data.</text>
</comment>
<dbReference type="SUPFAM" id="SSF51556">
    <property type="entry name" value="Metallo-dependent hydrolases"/>
    <property type="match status" value="1"/>
</dbReference>
<comment type="cofactor">
    <cofactor evidence="8">
        <name>a divalent metal cation</name>
        <dbReference type="ChEBI" id="CHEBI:60240"/>
    </cofactor>
    <text evidence="8">Binds 1 divalent metal cation per subunit.</text>
</comment>
<dbReference type="InterPro" id="IPR006680">
    <property type="entry name" value="Amidohydro-rel"/>
</dbReference>
<dbReference type="GO" id="GO:0006046">
    <property type="term" value="P:N-acetylglucosamine catabolic process"/>
    <property type="evidence" value="ECO:0007669"/>
    <property type="project" value="TreeGrafter"/>
</dbReference>
<dbReference type="CDD" id="cd00854">
    <property type="entry name" value="NagA"/>
    <property type="match status" value="1"/>
</dbReference>
<feature type="binding site" evidence="8">
    <location>
        <position position="205"/>
    </location>
    <ligand>
        <name>Zn(2+)</name>
        <dbReference type="ChEBI" id="CHEBI:29105"/>
    </ligand>
</feature>
<feature type="binding site" evidence="7">
    <location>
        <position position="150"/>
    </location>
    <ligand>
        <name>substrate</name>
    </ligand>
</feature>
<dbReference type="PANTHER" id="PTHR11113">
    <property type="entry name" value="N-ACETYLGLUCOSAMINE-6-PHOSPHATE DEACETYLASE"/>
    <property type="match status" value="1"/>
</dbReference>
<keyword evidence="4 5" id="KW-0119">Carbohydrate metabolism</keyword>
<feature type="binding site" evidence="7">
    <location>
        <begin position="314"/>
        <end position="316"/>
    </location>
    <ligand>
        <name>substrate</name>
    </ligand>
</feature>
<organism evidence="10 11">
    <name type="scientific">Paenibacillus sacheonensis</name>
    <dbReference type="NCBI Taxonomy" id="742054"/>
    <lineage>
        <taxon>Bacteria</taxon>
        <taxon>Bacillati</taxon>
        <taxon>Bacillota</taxon>
        <taxon>Bacilli</taxon>
        <taxon>Bacillales</taxon>
        <taxon>Paenibacillaceae</taxon>
        <taxon>Paenibacillus</taxon>
    </lineage>
</organism>
<evidence type="ECO:0000256" key="2">
    <source>
        <dbReference type="ARBA" id="ARBA00022723"/>
    </source>
</evidence>
<dbReference type="Proteomes" id="UP000558113">
    <property type="component" value="Unassembled WGS sequence"/>
</dbReference>
<feature type="domain" description="Amidohydrolase-related" evidence="9">
    <location>
        <begin position="59"/>
        <end position="376"/>
    </location>
</feature>
<sequence>MDLATTAYVNAELYTGYELIRGGGFIAAGDGAIVSVGSPSLIESELAKADRIIDLDGKIVLPGFVDVHVHGGGGYDLLRGEPEDYRGAARFHASHGTTAMLATTGGAPERTTLGILLHALQAQTDRTYDGADYIGVHLEGPFLNPVRKGAFDESLLHPPDQGEIERYIEASGGTIRLITVAPELAGGEPFVKWLTAQGIRVSIGHSNATYEQALQAIEWGACHTTHHFNGMSPFHHRDPGVAGAGMTQTSLTTELIADGIHVHPAAVRFLFDLKGTWNVCVITDAVFQAGLPDGDYGETVVSEGKIYMKGTETLAGSSATMLHSLRRVLDYTGRTLGNVLPSFTIVPAREAGADKRKGSLSAGLDADFLILDDQLTLLETYVRGHRVYKKEK</sequence>
<feature type="binding site" evidence="8">
    <location>
        <position position="226"/>
    </location>
    <ligand>
        <name>Zn(2+)</name>
        <dbReference type="ChEBI" id="CHEBI:29105"/>
    </ligand>
</feature>
<evidence type="ECO:0000256" key="3">
    <source>
        <dbReference type="ARBA" id="ARBA00022801"/>
    </source>
</evidence>
<accession>A0A7X5BXW1</accession>
<dbReference type="Gene3D" id="2.30.40.10">
    <property type="entry name" value="Urease, subunit C, domain 1"/>
    <property type="match status" value="1"/>
</dbReference>